<feature type="transmembrane region" description="Helical" evidence="3">
    <location>
        <begin position="56"/>
        <end position="76"/>
    </location>
</feature>
<sequence length="301" mass="29987">MTVASMTCVQLGLAVSVTLFDQVGAEGAAWLRLAWAGVLLLVLVRPRPSAFTRSGLLACAALGVVTAALTMLFMAAVARLPLGTASALEFLGPLGVAVARGRGGRKLWPLLAAVGVLLLTEPWHGAVDPVGVAYALAAAACWAAYIVLTQHVGDEVSGINGLAVSMPVAGLVATAVAGPSVFGRLTPEVLLIGLALAVLLPVLPFTLELLALRRLTAAAFGTLMSLEPAIALVVGLLALHQVPGWGPVAGIAFVVAAGIGAQRGGARIPQRPAPSAVPGGLAAEEPAASAAGAGTPVPVAS</sequence>
<feature type="transmembrane region" description="Helical" evidence="3">
    <location>
        <begin position="217"/>
        <end position="238"/>
    </location>
</feature>
<feature type="region of interest" description="Disordered" evidence="2">
    <location>
        <begin position="266"/>
        <end position="301"/>
    </location>
</feature>
<dbReference type="InterPro" id="IPR000620">
    <property type="entry name" value="EamA_dom"/>
</dbReference>
<keyword evidence="3" id="KW-1133">Transmembrane helix</keyword>
<name>A0A6V8L1D9_9ACTN</name>
<comment type="caution">
    <text evidence="5">The sequence shown here is derived from an EMBL/GenBank/DDBJ whole genome shotgun (WGS) entry which is preliminary data.</text>
</comment>
<reference evidence="5 6" key="1">
    <citation type="submission" date="2020-03" db="EMBL/GenBank/DDBJ databases">
        <title>Whole genome shotgun sequence of Phytohabitans rumicis NBRC 108638.</title>
        <authorList>
            <person name="Komaki H."/>
            <person name="Tamura T."/>
        </authorList>
    </citation>
    <scope>NUCLEOTIDE SEQUENCE [LARGE SCALE GENOMIC DNA]</scope>
    <source>
        <strain evidence="5 6">NBRC 108638</strain>
    </source>
</reference>
<evidence type="ECO:0000256" key="3">
    <source>
        <dbReference type="SAM" id="Phobius"/>
    </source>
</evidence>
<dbReference type="AlphaFoldDB" id="A0A6V8L1D9"/>
<keyword evidence="3" id="KW-0472">Membrane</keyword>
<dbReference type="Pfam" id="PF00892">
    <property type="entry name" value="EamA"/>
    <property type="match status" value="1"/>
</dbReference>
<gene>
    <name evidence="5" type="ORF">Prum_001770</name>
</gene>
<feature type="compositionally biased region" description="Low complexity" evidence="2">
    <location>
        <begin position="276"/>
        <end position="301"/>
    </location>
</feature>
<proteinExistence type="inferred from homology"/>
<feature type="domain" description="EamA" evidence="4">
    <location>
        <begin position="131"/>
        <end position="257"/>
    </location>
</feature>
<feature type="transmembrane region" description="Helical" evidence="3">
    <location>
        <begin position="160"/>
        <end position="183"/>
    </location>
</feature>
<evidence type="ECO:0000259" key="4">
    <source>
        <dbReference type="Pfam" id="PF00892"/>
    </source>
</evidence>
<evidence type="ECO:0000256" key="1">
    <source>
        <dbReference type="ARBA" id="ARBA00007362"/>
    </source>
</evidence>
<dbReference type="SUPFAM" id="SSF103481">
    <property type="entry name" value="Multidrug resistance efflux transporter EmrE"/>
    <property type="match status" value="1"/>
</dbReference>
<evidence type="ECO:0000256" key="2">
    <source>
        <dbReference type="SAM" id="MobiDB-lite"/>
    </source>
</evidence>
<organism evidence="5 6">
    <name type="scientific">Phytohabitans rumicis</name>
    <dbReference type="NCBI Taxonomy" id="1076125"/>
    <lineage>
        <taxon>Bacteria</taxon>
        <taxon>Bacillati</taxon>
        <taxon>Actinomycetota</taxon>
        <taxon>Actinomycetes</taxon>
        <taxon>Micromonosporales</taxon>
        <taxon>Micromonosporaceae</taxon>
    </lineage>
</organism>
<comment type="similarity">
    <text evidence="1">Belongs to the EamA transporter family.</text>
</comment>
<evidence type="ECO:0000313" key="5">
    <source>
        <dbReference type="EMBL" id="GFJ86535.1"/>
    </source>
</evidence>
<dbReference type="GO" id="GO:0016020">
    <property type="term" value="C:membrane"/>
    <property type="evidence" value="ECO:0007669"/>
    <property type="project" value="InterPro"/>
</dbReference>
<reference evidence="5 6" key="2">
    <citation type="submission" date="2020-03" db="EMBL/GenBank/DDBJ databases">
        <authorList>
            <person name="Ichikawa N."/>
            <person name="Kimura A."/>
            <person name="Kitahashi Y."/>
            <person name="Uohara A."/>
        </authorList>
    </citation>
    <scope>NUCLEOTIDE SEQUENCE [LARGE SCALE GENOMIC DNA]</scope>
    <source>
        <strain evidence="5 6">NBRC 108638</strain>
    </source>
</reference>
<feature type="transmembrane region" description="Helical" evidence="3">
    <location>
        <begin position="189"/>
        <end position="210"/>
    </location>
</feature>
<feature type="transmembrane region" description="Helical" evidence="3">
    <location>
        <begin position="244"/>
        <end position="261"/>
    </location>
</feature>
<feature type="transmembrane region" description="Helical" evidence="3">
    <location>
        <begin position="131"/>
        <end position="148"/>
    </location>
</feature>
<keyword evidence="6" id="KW-1185">Reference proteome</keyword>
<dbReference type="InterPro" id="IPR037185">
    <property type="entry name" value="EmrE-like"/>
</dbReference>
<dbReference type="EMBL" id="BLPG01000001">
    <property type="protein sequence ID" value="GFJ86535.1"/>
    <property type="molecule type" value="Genomic_DNA"/>
</dbReference>
<evidence type="ECO:0000313" key="6">
    <source>
        <dbReference type="Proteomes" id="UP000482960"/>
    </source>
</evidence>
<dbReference type="Proteomes" id="UP000482960">
    <property type="component" value="Unassembled WGS sequence"/>
</dbReference>
<protein>
    <submittedName>
        <fullName evidence="5">Membrane protein</fullName>
    </submittedName>
</protein>
<keyword evidence="3" id="KW-0812">Transmembrane</keyword>
<accession>A0A6V8L1D9</accession>
<feature type="transmembrane region" description="Helical" evidence="3">
    <location>
        <begin position="27"/>
        <end position="44"/>
    </location>
</feature>